<dbReference type="InterPro" id="IPR000073">
    <property type="entry name" value="AB_hydrolase_1"/>
</dbReference>
<dbReference type="Proteomes" id="UP000192366">
    <property type="component" value="Unassembled WGS sequence"/>
</dbReference>
<sequence length="241" mass="25743">MPVLITPGAFTRASSFQRLADRLGAHIVERPRPRFTQLDTGGFDAVAAELDSATVAARDDGTPLVLIGHSMGGLLCYRAGLARRIDGQVLLMPAPPEGLASDIGRLALRDPISALKFLITGISAAPVRAGWVAPPRGLFSTDASPDELEAAKDHRADESMIALLQLLIGSRTSVREATVPTLVVGGTQDGLVPPGRVRLLAERLGAEHREFDVAHNFSEERKGIIVEEAVEAWLREHALLG</sequence>
<accession>A0A1W9YWQ1</accession>
<dbReference type="Pfam" id="PF12697">
    <property type="entry name" value="Abhydrolase_6"/>
    <property type="match status" value="1"/>
</dbReference>
<gene>
    <name evidence="2" type="ORF">BST17_14005</name>
</gene>
<evidence type="ECO:0000313" key="3">
    <source>
        <dbReference type="Proteomes" id="UP000192366"/>
    </source>
</evidence>
<evidence type="ECO:0000313" key="2">
    <source>
        <dbReference type="EMBL" id="ORA04399.1"/>
    </source>
</evidence>
<proteinExistence type="predicted"/>
<organism evidence="2 3">
    <name type="scientific">Mycolicibacterium bacteremicum</name>
    <name type="common">Mycobacterium bacteremicum</name>
    <dbReference type="NCBI Taxonomy" id="564198"/>
    <lineage>
        <taxon>Bacteria</taxon>
        <taxon>Bacillati</taxon>
        <taxon>Actinomycetota</taxon>
        <taxon>Actinomycetes</taxon>
        <taxon>Mycobacteriales</taxon>
        <taxon>Mycobacteriaceae</taxon>
        <taxon>Mycolicibacterium</taxon>
    </lineage>
</organism>
<dbReference type="EMBL" id="MVHJ01000010">
    <property type="protein sequence ID" value="ORA04399.1"/>
    <property type="molecule type" value="Genomic_DNA"/>
</dbReference>
<dbReference type="AlphaFoldDB" id="A0A1W9YWQ1"/>
<name>A0A1W9YWQ1_MYCBA</name>
<reference evidence="2 3" key="1">
    <citation type="submission" date="2017-02" db="EMBL/GenBank/DDBJ databases">
        <title>The new phylogeny of genus Mycobacterium.</title>
        <authorList>
            <person name="Tortoli E."/>
            <person name="Trovato A."/>
            <person name="Cirillo D.M."/>
        </authorList>
    </citation>
    <scope>NUCLEOTIDE SEQUENCE [LARGE SCALE GENOMIC DNA]</scope>
    <source>
        <strain evidence="2 3">DSM 45578</strain>
    </source>
</reference>
<dbReference type="RefSeq" id="WP_083058985.1">
    <property type="nucleotide sequence ID" value="NZ_JACKVM010000008.1"/>
</dbReference>
<dbReference type="GO" id="GO:0003824">
    <property type="term" value="F:catalytic activity"/>
    <property type="evidence" value="ECO:0007669"/>
    <property type="project" value="UniProtKB-ARBA"/>
</dbReference>
<protein>
    <recommendedName>
        <fullName evidence="1">AB hydrolase-1 domain-containing protein</fullName>
    </recommendedName>
</protein>
<dbReference type="OrthoDB" id="9773549at2"/>
<comment type="caution">
    <text evidence="2">The sequence shown here is derived from an EMBL/GenBank/DDBJ whole genome shotgun (WGS) entry which is preliminary data.</text>
</comment>
<dbReference type="Gene3D" id="3.40.50.1820">
    <property type="entry name" value="alpha/beta hydrolase"/>
    <property type="match status" value="1"/>
</dbReference>
<dbReference type="InterPro" id="IPR029058">
    <property type="entry name" value="AB_hydrolase_fold"/>
</dbReference>
<keyword evidence="3" id="KW-1185">Reference proteome</keyword>
<feature type="domain" description="AB hydrolase-1" evidence="1">
    <location>
        <begin position="3"/>
        <end position="216"/>
    </location>
</feature>
<dbReference type="SUPFAM" id="SSF53474">
    <property type="entry name" value="alpha/beta-Hydrolases"/>
    <property type="match status" value="1"/>
</dbReference>
<evidence type="ECO:0000259" key="1">
    <source>
        <dbReference type="Pfam" id="PF12697"/>
    </source>
</evidence>
<dbReference type="STRING" id="564198.BST17_14005"/>